<accession>A0ACC1NII5</accession>
<name>A0ACC1NII5_9PEZI</name>
<gene>
    <name evidence="1" type="ORF">NUW58_g7406</name>
</gene>
<dbReference type="Proteomes" id="UP001143856">
    <property type="component" value="Unassembled WGS sequence"/>
</dbReference>
<sequence>MRVSTSSLLLVAASAAQGVVIPKDVSEYIWDITQYKAGLYHGNPALPITSWYAFTVSGPRYESLESGSYIPAFGASCTGDGAGFPLSSDYSECTIDPEASEAGGSVLARIVPVEGSSQAHIAINYIFSNVKELDGARSDGLARLRPPANFTLSPSEVL</sequence>
<proteinExistence type="predicted"/>
<evidence type="ECO:0000313" key="1">
    <source>
        <dbReference type="EMBL" id="KAJ2978722.1"/>
    </source>
</evidence>
<reference evidence="1" key="1">
    <citation type="submission" date="2022-10" db="EMBL/GenBank/DDBJ databases">
        <title>Genome Sequence of Xylaria curta.</title>
        <authorList>
            <person name="Buettner E."/>
        </authorList>
    </citation>
    <scope>NUCLEOTIDE SEQUENCE</scope>
    <source>
        <strain evidence="1">Babe10</strain>
    </source>
</reference>
<comment type="caution">
    <text evidence="1">The sequence shown here is derived from an EMBL/GenBank/DDBJ whole genome shotgun (WGS) entry which is preliminary data.</text>
</comment>
<keyword evidence="2" id="KW-1185">Reference proteome</keyword>
<dbReference type="EMBL" id="JAPDGR010001914">
    <property type="protein sequence ID" value="KAJ2978722.1"/>
    <property type="molecule type" value="Genomic_DNA"/>
</dbReference>
<organism evidence="1 2">
    <name type="scientific">Xylaria curta</name>
    <dbReference type="NCBI Taxonomy" id="42375"/>
    <lineage>
        <taxon>Eukaryota</taxon>
        <taxon>Fungi</taxon>
        <taxon>Dikarya</taxon>
        <taxon>Ascomycota</taxon>
        <taxon>Pezizomycotina</taxon>
        <taxon>Sordariomycetes</taxon>
        <taxon>Xylariomycetidae</taxon>
        <taxon>Xylariales</taxon>
        <taxon>Xylariaceae</taxon>
        <taxon>Xylaria</taxon>
    </lineage>
</organism>
<evidence type="ECO:0000313" key="2">
    <source>
        <dbReference type="Proteomes" id="UP001143856"/>
    </source>
</evidence>
<protein>
    <submittedName>
        <fullName evidence="1">Uncharacterized protein</fullName>
    </submittedName>
</protein>